<protein>
    <submittedName>
        <fullName evidence="1">Uncharacterized protein</fullName>
    </submittedName>
</protein>
<reference evidence="1 2" key="1">
    <citation type="submission" date="2019-01" db="EMBL/GenBank/DDBJ databases">
        <authorList>
            <person name="Sayadi A."/>
        </authorList>
    </citation>
    <scope>NUCLEOTIDE SEQUENCE [LARGE SCALE GENOMIC DNA]</scope>
</reference>
<dbReference type="EMBL" id="CAACVG010008876">
    <property type="protein sequence ID" value="VEN51364.1"/>
    <property type="molecule type" value="Genomic_DNA"/>
</dbReference>
<feature type="non-terminal residue" evidence="1">
    <location>
        <position position="1"/>
    </location>
</feature>
<dbReference type="Proteomes" id="UP000410492">
    <property type="component" value="Unassembled WGS sequence"/>
</dbReference>
<accession>A0A653CTY2</accession>
<keyword evidence="2" id="KW-1185">Reference proteome</keyword>
<gene>
    <name evidence="1" type="ORF">CALMAC_LOCUS11847</name>
</gene>
<proteinExistence type="predicted"/>
<name>A0A653CTY2_CALMS</name>
<evidence type="ECO:0000313" key="1">
    <source>
        <dbReference type="EMBL" id="VEN51364.1"/>
    </source>
</evidence>
<organism evidence="1 2">
    <name type="scientific">Callosobruchus maculatus</name>
    <name type="common">Southern cowpea weevil</name>
    <name type="synonym">Pulse bruchid</name>
    <dbReference type="NCBI Taxonomy" id="64391"/>
    <lineage>
        <taxon>Eukaryota</taxon>
        <taxon>Metazoa</taxon>
        <taxon>Ecdysozoa</taxon>
        <taxon>Arthropoda</taxon>
        <taxon>Hexapoda</taxon>
        <taxon>Insecta</taxon>
        <taxon>Pterygota</taxon>
        <taxon>Neoptera</taxon>
        <taxon>Endopterygota</taxon>
        <taxon>Coleoptera</taxon>
        <taxon>Polyphaga</taxon>
        <taxon>Cucujiformia</taxon>
        <taxon>Chrysomeloidea</taxon>
        <taxon>Chrysomelidae</taxon>
        <taxon>Bruchinae</taxon>
        <taxon>Bruchini</taxon>
        <taxon>Callosobruchus</taxon>
    </lineage>
</organism>
<sequence length="11" mass="1163">LNGAPCILLHI</sequence>
<evidence type="ECO:0000313" key="2">
    <source>
        <dbReference type="Proteomes" id="UP000410492"/>
    </source>
</evidence>